<comment type="caution">
    <text evidence="2">The sequence shown here is derived from an EMBL/GenBank/DDBJ whole genome shotgun (WGS) entry which is preliminary data.</text>
</comment>
<evidence type="ECO:0000256" key="1">
    <source>
        <dbReference type="SAM" id="MobiDB-lite"/>
    </source>
</evidence>
<dbReference type="RefSeq" id="WP_184293167.1">
    <property type="nucleotide sequence ID" value="NZ_JACHJO010000011.1"/>
</dbReference>
<reference evidence="2 3" key="1">
    <citation type="submission" date="2020-08" db="EMBL/GenBank/DDBJ databases">
        <title>Genomic Encyclopedia of Type Strains, Phase III (KMG-III): the genomes of soil and plant-associated and newly described type strains.</title>
        <authorList>
            <person name="Whitman W."/>
        </authorList>
    </citation>
    <scope>NUCLEOTIDE SEQUENCE [LARGE SCALE GENOMIC DNA]</scope>
    <source>
        <strain evidence="2 3">CECT 8712</strain>
    </source>
</reference>
<name>A0A841IS77_9ACTN</name>
<feature type="compositionally biased region" description="Basic residues" evidence="1">
    <location>
        <begin position="95"/>
        <end position="108"/>
    </location>
</feature>
<sequence length="108" mass="11755">MTQTTRRPSVPIDPDTERTVQAARTAGTPEHDALAVLAARNGIPLPIGAAQLSEATTLAALIEMGRKALQEQVLEAEYQAIAAEQTDEDRAVRAALRRRRRTSPRGDR</sequence>
<organism evidence="2 3">
    <name type="scientific">Nocardiopsis algeriensis</name>
    <dbReference type="NCBI Taxonomy" id="1478215"/>
    <lineage>
        <taxon>Bacteria</taxon>
        <taxon>Bacillati</taxon>
        <taxon>Actinomycetota</taxon>
        <taxon>Actinomycetes</taxon>
        <taxon>Streptosporangiales</taxon>
        <taxon>Nocardiopsidaceae</taxon>
        <taxon>Nocardiopsis</taxon>
    </lineage>
</organism>
<keyword evidence="3" id="KW-1185">Reference proteome</keyword>
<dbReference type="EMBL" id="JACHJO010000011">
    <property type="protein sequence ID" value="MBB6121739.1"/>
    <property type="molecule type" value="Genomic_DNA"/>
</dbReference>
<feature type="region of interest" description="Disordered" evidence="1">
    <location>
        <begin position="85"/>
        <end position="108"/>
    </location>
</feature>
<accession>A0A841IS77</accession>
<evidence type="ECO:0000313" key="2">
    <source>
        <dbReference type="EMBL" id="MBB6121739.1"/>
    </source>
</evidence>
<evidence type="ECO:0000313" key="3">
    <source>
        <dbReference type="Proteomes" id="UP000536604"/>
    </source>
</evidence>
<feature type="region of interest" description="Disordered" evidence="1">
    <location>
        <begin position="1"/>
        <end position="27"/>
    </location>
</feature>
<gene>
    <name evidence="2" type="ORF">FHS13_003713</name>
</gene>
<proteinExistence type="predicted"/>
<dbReference type="Proteomes" id="UP000536604">
    <property type="component" value="Unassembled WGS sequence"/>
</dbReference>
<dbReference type="AlphaFoldDB" id="A0A841IS77"/>
<protein>
    <submittedName>
        <fullName evidence="2">Uncharacterized protein</fullName>
    </submittedName>
</protein>